<dbReference type="PROSITE" id="PS51192">
    <property type="entry name" value="HELICASE_ATP_BIND_1"/>
    <property type="match status" value="1"/>
</dbReference>
<dbReference type="InterPro" id="IPR042115">
    <property type="entry name" value="PriA_3primeBD_sf"/>
</dbReference>
<evidence type="ECO:0000256" key="5">
    <source>
        <dbReference type="ARBA" id="ARBA00022801"/>
    </source>
</evidence>
<evidence type="ECO:0000256" key="3">
    <source>
        <dbReference type="ARBA" id="ARBA00022723"/>
    </source>
</evidence>
<comment type="cofactor">
    <cofactor evidence="12">
        <name>Zn(2+)</name>
        <dbReference type="ChEBI" id="CHEBI:29105"/>
    </cofactor>
    <text evidence="12">Binds 2 zinc ions per subunit.</text>
</comment>
<dbReference type="Pfam" id="PF00271">
    <property type="entry name" value="Helicase_C"/>
    <property type="match status" value="1"/>
</dbReference>
<dbReference type="Proteomes" id="UP000187735">
    <property type="component" value="Chromosome"/>
</dbReference>
<dbReference type="Pfam" id="PF18074">
    <property type="entry name" value="PriA_C"/>
    <property type="match status" value="1"/>
</dbReference>
<feature type="binding site" evidence="12">
    <location>
        <position position="492"/>
    </location>
    <ligand>
        <name>Zn(2+)</name>
        <dbReference type="ChEBI" id="CHEBI:29105"/>
        <label>2</label>
    </ligand>
</feature>
<name>A0A1P8WCS7_9PLAN</name>
<dbReference type="GO" id="GO:0006302">
    <property type="term" value="P:double-strand break repair"/>
    <property type="evidence" value="ECO:0007669"/>
    <property type="project" value="InterPro"/>
</dbReference>
<dbReference type="GO" id="GO:0006310">
    <property type="term" value="P:DNA recombination"/>
    <property type="evidence" value="ECO:0007669"/>
    <property type="project" value="InterPro"/>
</dbReference>
<feature type="binding site" evidence="12">
    <location>
        <position position="474"/>
    </location>
    <ligand>
        <name>Zn(2+)</name>
        <dbReference type="ChEBI" id="CHEBI:29105"/>
        <label>2</label>
    </ligand>
</feature>
<dbReference type="InterPro" id="IPR027417">
    <property type="entry name" value="P-loop_NTPase"/>
</dbReference>
<reference evidence="15 16" key="1">
    <citation type="journal article" date="2016" name="Front. Microbiol.">
        <title>Fuerstia marisgermanicae gen. nov., sp. nov., an Unusual Member of the Phylum Planctomycetes from the German Wadden Sea.</title>
        <authorList>
            <person name="Kohn T."/>
            <person name="Heuer A."/>
            <person name="Jogler M."/>
            <person name="Vollmers J."/>
            <person name="Boedeker C."/>
            <person name="Bunk B."/>
            <person name="Rast P."/>
            <person name="Borchert D."/>
            <person name="Glockner I."/>
            <person name="Freese H.M."/>
            <person name="Klenk H.P."/>
            <person name="Overmann J."/>
            <person name="Kaster A.K."/>
            <person name="Rohde M."/>
            <person name="Wiegand S."/>
            <person name="Jogler C."/>
        </authorList>
    </citation>
    <scope>NUCLEOTIDE SEQUENCE [LARGE SCALE GENOMIC DNA]</scope>
    <source>
        <strain evidence="15 16">NH11</strain>
    </source>
</reference>
<dbReference type="SMART" id="SM00490">
    <property type="entry name" value="HELICc"/>
    <property type="match status" value="1"/>
</dbReference>
<evidence type="ECO:0000256" key="11">
    <source>
        <dbReference type="ARBA" id="ARBA00048988"/>
    </source>
</evidence>
<dbReference type="FunFam" id="3.40.50.300:FF:000489">
    <property type="entry name" value="Primosome assembly protein PriA"/>
    <property type="match status" value="1"/>
</dbReference>
<evidence type="ECO:0000256" key="8">
    <source>
        <dbReference type="ARBA" id="ARBA00022840"/>
    </source>
</evidence>
<dbReference type="PROSITE" id="PS51194">
    <property type="entry name" value="HELICASE_CTER"/>
    <property type="match status" value="1"/>
</dbReference>
<dbReference type="GO" id="GO:0003677">
    <property type="term" value="F:DNA binding"/>
    <property type="evidence" value="ECO:0007669"/>
    <property type="project" value="UniProtKB-UniRule"/>
</dbReference>
<keyword evidence="6 12" id="KW-0347">Helicase</keyword>
<organism evidence="15 16">
    <name type="scientific">Fuerstiella marisgermanici</name>
    <dbReference type="NCBI Taxonomy" id="1891926"/>
    <lineage>
        <taxon>Bacteria</taxon>
        <taxon>Pseudomonadati</taxon>
        <taxon>Planctomycetota</taxon>
        <taxon>Planctomycetia</taxon>
        <taxon>Planctomycetales</taxon>
        <taxon>Planctomycetaceae</taxon>
        <taxon>Fuerstiella</taxon>
    </lineage>
</organism>
<keyword evidence="9 12" id="KW-0238">DNA-binding</keyword>
<keyword evidence="3 12" id="KW-0479">Metal-binding</keyword>
<dbReference type="GO" id="GO:0006269">
    <property type="term" value="P:DNA replication, synthesis of primer"/>
    <property type="evidence" value="ECO:0007669"/>
    <property type="project" value="UniProtKB-KW"/>
</dbReference>
<proteinExistence type="inferred from homology"/>
<dbReference type="Pfam" id="PF18319">
    <property type="entry name" value="Zn_ribbon_PriA"/>
    <property type="match status" value="1"/>
</dbReference>
<dbReference type="KEGG" id="fmr:Fuma_01459"/>
<dbReference type="SMART" id="SM00487">
    <property type="entry name" value="DEXDc"/>
    <property type="match status" value="1"/>
</dbReference>
<dbReference type="OrthoDB" id="9759544at2"/>
<dbReference type="NCBIfam" id="TIGR00595">
    <property type="entry name" value="priA"/>
    <property type="match status" value="1"/>
</dbReference>
<keyword evidence="4 12" id="KW-0547">Nucleotide-binding</keyword>
<evidence type="ECO:0000256" key="9">
    <source>
        <dbReference type="ARBA" id="ARBA00023125"/>
    </source>
</evidence>
<dbReference type="GO" id="GO:0008270">
    <property type="term" value="F:zinc ion binding"/>
    <property type="evidence" value="ECO:0007669"/>
    <property type="project" value="UniProtKB-UniRule"/>
</dbReference>
<dbReference type="GO" id="GO:0043138">
    <property type="term" value="F:3'-5' DNA helicase activity"/>
    <property type="evidence" value="ECO:0007669"/>
    <property type="project" value="UniProtKB-EC"/>
</dbReference>
<evidence type="ECO:0000256" key="12">
    <source>
        <dbReference type="HAMAP-Rule" id="MF_00983"/>
    </source>
</evidence>
<dbReference type="Pfam" id="PF17764">
    <property type="entry name" value="PriA_3primeBD"/>
    <property type="match status" value="1"/>
</dbReference>
<dbReference type="STRING" id="1891926.Fuma_01459"/>
<evidence type="ECO:0000256" key="2">
    <source>
        <dbReference type="ARBA" id="ARBA00022705"/>
    </source>
</evidence>
<dbReference type="CDD" id="cd17929">
    <property type="entry name" value="DEXHc_priA"/>
    <property type="match status" value="1"/>
</dbReference>
<feature type="binding site" evidence="12">
    <location>
        <position position="477"/>
    </location>
    <ligand>
        <name>Zn(2+)</name>
        <dbReference type="ChEBI" id="CHEBI:29105"/>
        <label>2</label>
    </ligand>
</feature>
<evidence type="ECO:0000259" key="14">
    <source>
        <dbReference type="PROSITE" id="PS51194"/>
    </source>
</evidence>
<feature type="binding site" evidence="12">
    <location>
        <position position="465"/>
    </location>
    <ligand>
        <name>Zn(2+)</name>
        <dbReference type="ChEBI" id="CHEBI:29105"/>
        <label>1</label>
    </ligand>
</feature>
<dbReference type="GO" id="GO:0016887">
    <property type="term" value="F:ATP hydrolysis activity"/>
    <property type="evidence" value="ECO:0007669"/>
    <property type="project" value="RHEA"/>
</dbReference>
<feature type="domain" description="Helicase C-terminal" evidence="14">
    <location>
        <begin position="500"/>
        <end position="659"/>
    </location>
</feature>
<dbReference type="InterPro" id="IPR005259">
    <property type="entry name" value="PriA"/>
</dbReference>
<evidence type="ECO:0000313" key="16">
    <source>
        <dbReference type="Proteomes" id="UP000187735"/>
    </source>
</evidence>
<dbReference type="EC" id="5.6.2.4" evidence="12"/>
<dbReference type="Pfam" id="PF00270">
    <property type="entry name" value="DEAD"/>
    <property type="match status" value="1"/>
</dbReference>
<evidence type="ECO:0000313" key="15">
    <source>
        <dbReference type="EMBL" id="APZ91863.1"/>
    </source>
</evidence>
<dbReference type="EMBL" id="CP017641">
    <property type="protein sequence ID" value="APZ91863.1"/>
    <property type="molecule type" value="Genomic_DNA"/>
</dbReference>
<comment type="function">
    <text evidence="12">Initiates the restart of stalled replication forks, which reloads the replicative helicase on sites other than the origin of replication. Recognizes and binds to abandoned replication forks and remodels them to uncover a helicase loading site. Promotes assembly of the primosome at these replication forks.</text>
</comment>
<dbReference type="InterPro" id="IPR011545">
    <property type="entry name" value="DEAD/DEAH_box_helicase_dom"/>
</dbReference>
<keyword evidence="2 12" id="KW-0235">DNA replication</keyword>
<dbReference type="HAMAP" id="MF_00983">
    <property type="entry name" value="PriA"/>
    <property type="match status" value="1"/>
</dbReference>
<dbReference type="AlphaFoldDB" id="A0A1P8WCS7"/>
<evidence type="ECO:0000256" key="1">
    <source>
        <dbReference type="ARBA" id="ARBA00022515"/>
    </source>
</evidence>
<dbReference type="PANTHER" id="PTHR30580:SF0">
    <property type="entry name" value="PRIMOSOMAL PROTEIN N"/>
    <property type="match status" value="1"/>
</dbReference>
<evidence type="ECO:0000256" key="10">
    <source>
        <dbReference type="ARBA" id="ARBA00023235"/>
    </source>
</evidence>
<evidence type="ECO:0000256" key="7">
    <source>
        <dbReference type="ARBA" id="ARBA00022833"/>
    </source>
</evidence>
<feature type="binding site" evidence="12">
    <location>
        <position position="495"/>
    </location>
    <ligand>
        <name>Zn(2+)</name>
        <dbReference type="ChEBI" id="CHEBI:29105"/>
        <label>2</label>
    </ligand>
</feature>
<keyword evidence="10 12" id="KW-0413">Isomerase</keyword>
<dbReference type="FunFam" id="3.40.1440.60:FF:000001">
    <property type="entry name" value="Primosomal protein N"/>
    <property type="match status" value="1"/>
</dbReference>
<keyword evidence="1 12" id="KW-0639">Primosome</keyword>
<dbReference type="GO" id="GO:0005524">
    <property type="term" value="F:ATP binding"/>
    <property type="evidence" value="ECO:0007669"/>
    <property type="project" value="UniProtKB-UniRule"/>
</dbReference>
<dbReference type="GO" id="GO:1990077">
    <property type="term" value="C:primosome complex"/>
    <property type="evidence" value="ECO:0007669"/>
    <property type="project" value="UniProtKB-UniRule"/>
</dbReference>
<keyword evidence="16" id="KW-1185">Reference proteome</keyword>
<keyword evidence="8 12" id="KW-0067">ATP-binding</keyword>
<feature type="binding site" evidence="12">
    <location>
        <position position="505"/>
    </location>
    <ligand>
        <name>Zn(2+)</name>
        <dbReference type="ChEBI" id="CHEBI:29105"/>
        <label>1</label>
    </ligand>
</feature>
<accession>A0A1P8WCS7</accession>
<evidence type="ECO:0000259" key="13">
    <source>
        <dbReference type="PROSITE" id="PS51192"/>
    </source>
</evidence>
<comment type="catalytic activity">
    <reaction evidence="12">
        <text>Couples ATP hydrolysis with the unwinding of duplex DNA by translocating in the 3'-5' direction.</text>
        <dbReference type="EC" id="5.6.2.4"/>
    </reaction>
</comment>
<dbReference type="InterPro" id="IPR041236">
    <property type="entry name" value="PriA_C"/>
</dbReference>
<sequence length="760" mass="84649">MSDQQGLFEFADLPEWEQAAAEDLQVAEVVFNLPLEKPYTYSIPDEFRELLKAGMRVKAPLGRGNRTVVGYCVNVRQAESAIRKLKPIHEVLDSEPLLNDVMLKLTHWIGERYLCGWGQVLDSVIPAGVRRKSGTRLVQSFELSSKADQLIEAGKLPKKQQTVVDVLREFTEPVAATRLCELAECGPGPITALRKKGIVTALRIRSEVSGEMLEDAVQTEDLILNSQQQQTLDKILSAVRSGEHSTMLLHGVTGSGKTEVYIRSIREIVSYGRQAIVLVPEISLTPQTIRRFRCRFKSVAVLHSHMTDSERHWQWQQIAQGQIEVVVGARSAVFAPTPNLGLIVIDEEHEPTFKQDSTPRYHAREVARYRCMQERVPLLLGSATPTLESWLRATRRQDTLLSMPDRVAELPLPPVVVVDTRNDPRIGKGSSLGRALFTSIGRALNEKGQVILFLNLRGYSPTVWCRSCGTGVKCPDCDITLTWHRDRAEAVCHSCDYSIPAPEKCPTCESAAVRYFGTGTQKLEAEVAAAFPAARVLRMDSDSMRKPGSHDEALEKFRHGEVEILLGTQMIAKGLDFPNVTLVGVIDADSMLNQPDMRASERTFQLIAQVAGRTGRSSRGGRVLVQTTNADAPSIKYASKHDFMGFAYHELQQRKETGAPPFSTVTRVIFRGMSEPQVCETAREVANKLRTVAKDLDPEARILGAAPAPITRLRGYYRFHLQIAAPSHERVKLLWQRVEGKLKLPDSVEMAVDVDPINSR</sequence>
<evidence type="ECO:0000256" key="4">
    <source>
        <dbReference type="ARBA" id="ARBA00022741"/>
    </source>
</evidence>
<dbReference type="Gene3D" id="3.40.50.300">
    <property type="entry name" value="P-loop containing nucleotide triphosphate hydrolases"/>
    <property type="match status" value="2"/>
</dbReference>
<evidence type="ECO:0000256" key="6">
    <source>
        <dbReference type="ARBA" id="ARBA00022806"/>
    </source>
</evidence>
<dbReference type="InterPro" id="IPR041222">
    <property type="entry name" value="PriA_3primeBD"/>
</dbReference>
<comment type="catalytic activity">
    <reaction evidence="11 12">
        <text>ATP + H2O = ADP + phosphate + H(+)</text>
        <dbReference type="Rhea" id="RHEA:13065"/>
        <dbReference type="ChEBI" id="CHEBI:15377"/>
        <dbReference type="ChEBI" id="CHEBI:15378"/>
        <dbReference type="ChEBI" id="CHEBI:30616"/>
        <dbReference type="ChEBI" id="CHEBI:43474"/>
        <dbReference type="ChEBI" id="CHEBI:456216"/>
        <dbReference type="EC" id="5.6.2.4"/>
    </reaction>
</comment>
<dbReference type="PANTHER" id="PTHR30580">
    <property type="entry name" value="PRIMOSOMAL PROTEIN N"/>
    <property type="match status" value="1"/>
</dbReference>
<comment type="similarity">
    <text evidence="12">Belongs to the helicase family. PriA subfamily.</text>
</comment>
<protein>
    <recommendedName>
        <fullName evidence="12">Replication restart protein PriA</fullName>
    </recommendedName>
    <alternativeName>
        <fullName evidence="12">ATP-dependent DNA helicase PriA</fullName>
        <ecNumber evidence="12">5.6.2.4</ecNumber>
    </alternativeName>
    <alternativeName>
        <fullName evidence="12">DNA 3'-5' helicase PriA</fullName>
    </alternativeName>
</protein>
<keyword evidence="5 12" id="KW-0378">Hydrolase</keyword>
<dbReference type="RefSeq" id="WP_077023557.1">
    <property type="nucleotide sequence ID" value="NZ_CP017641.1"/>
</dbReference>
<dbReference type="GO" id="GO:0006270">
    <property type="term" value="P:DNA replication initiation"/>
    <property type="evidence" value="ECO:0007669"/>
    <property type="project" value="TreeGrafter"/>
</dbReference>
<gene>
    <name evidence="12 15" type="primary">priA</name>
    <name evidence="15" type="ORF">Fuma_01459</name>
</gene>
<feature type="binding site" evidence="12">
    <location>
        <position position="508"/>
    </location>
    <ligand>
        <name>Zn(2+)</name>
        <dbReference type="ChEBI" id="CHEBI:29105"/>
        <label>1</label>
    </ligand>
</feature>
<feature type="binding site" evidence="12">
    <location>
        <position position="468"/>
    </location>
    <ligand>
        <name>Zn(2+)</name>
        <dbReference type="ChEBI" id="CHEBI:29105"/>
        <label>1</label>
    </ligand>
</feature>
<dbReference type="InterPro" id="IPR001650">
    <property type="entry name" value="Helicase_C-like"/>
</dbReference>
<dbReference type="InterPro" id="IPR014001">
    <property type="entry name" value="Helicase_ATP-bd"/>
</dbReference>
<dbReference type="InterPro" id="IPR040498">
    <property type="entry name" value="PriA_CRR"/>
</dbReference>
<feature type="domain" description="Helicase ATP-binding" evidence="13">
    <location>
        <begin position="238"/>
        <end position="403"/>
    </location>
</feature>
<dbReference type="SUPFAM" id="SSF52540">
    <property type="entry name" value="P-loop containing nucleoside triphosphate hydrolases"/>
    <property type="match status" value="2"/>
</dbReference>
<comment type="subunit">
    <text evidence="12">Component of the replication restart primosome.</text>
</comment>
<keyword evidence="7 12" id="KW-0862">Zinc</keyword>
<dbReference type="Gene3D" id="3.40.1440.60">
    <property type="entry name" value="PriA, 3(prime) DNA-binding domain"/>
    <property type="match status" value="1"/>
</dbReference>